<dbReference type="EMBL" id="CP059404">
    <property type="protein sequence ID" value="QNE89042.1"/>
    <property type="molecule type" value="Genomic_DNA"/>
</dbReference>
<feature type="domain" description="Rhodanese" evidence="4">
    <location>
        <begin position="168"/>
        <end position="305"/>
    </location>
</feature>
<comment type="catalytic activity">
    <reaction evidence="2">
        <text>thiosulfate + hydrogen cyanide = thiocyanate + sulfite + 2 H(+)</text>
        <dbReference type="Rhea" id="RHEA:16881"/>
        <dbReference type="ChEBI" id="CHEBI:15378"/>
        <dbReference type="ChEBI" id="CHEBI:17359"/>
        <dbReference type="ChEBI" id="CHEBI:18022"/>
        <dbReference type="ChEBI" id="CHEBI:18407"/>
        <dbReference type="ChEBI" id="CHEBI:33542"/>
        <dbReference type="EC" id="2.8.1.1"/>
    </reaction>
</comment>
<dbReference type="KEGG" id="cik:H0194_08125"/>
<organism evidence="5 6">
    <name type="scientific">Corynebacterium incognita</name>
    <dbReference type="NCBI Taxonomy" id="2754725"/>
    <lineage>
        <taxon>Bacteria</taxon>
        <taxon>Bacillati</taxon>
        <taxon>Actinomycetota</taxon>
        <taxon>Actinomycetes</taxon>
        <taxon>Mycobacteriales</taxon>
        <taxon>Corynebacteriaceae</taxon>
        <taxon>Corynebacterium</taxon>
    </lineage>
</organism>
<reference evidence="5 6" key="1">
    <citation type="submission" date="2020-07" db="EMBL/GenBank/DDBJ databases">
        <title>Complete genome and description of Corynebacterium incognita strain Marseille-Q3630 sp. nov.</title>
        <authorList>
            <person name="Boxberger M."/>
        </authorList>
    </citation>
    <scope>NUCLEOTIDE SEQUENCE [LARGE SCALE GENOMIC DNA]</scope>
    <source>
        <strain evidence="5 6">Marseille-Q3630</strain>
    </source>
</reference>
<dbReference type="Gene3D" id="3.40.250.10">
    <property type="entry name" value="Rhodanese-like domain"/>
    <property type="match status" value="2"/>
</dbReference>
<keyword evidence="3 5" id="KW-0808">Transferase</keyword>
<evidence type="ECO:0000313" key="6">
    <source>
        <dbReference type="Proteomes" id="UP000515743"/>
    </source>
</evidence>
<sequence>MAAPADPHQPFQDYAHPETLVSAPWLSARLGTKGLVVIECDEDSVLYDIGHLPSAIRLDFNKDLTDPVTRDIIDGEAFAALMSDKGIERDDTVVLYGDKANWWAAYAYWVFKLFGHEDVRLLDGGRDAWMTEERDTSFMVPERLTTDYPVVERNDNALRIFVAELKDRADDLAIVDTRAKGEYNGIVATDGLPDGEGVENRYSTSVSAAIDPHAHATMRHGHIPGAVNLPWDAAVFPNSCFRAMADLEELYAELDRGTETVLYSHLGAQSALVWFILTNLIGMDNVRHYDGSWAEWGNMVRMPIER</sequence>
<accession>A0A7G7CN76</accession>
<keyword evidence="1" id="KW-0677">Repeat</keyword>
<dbReference type="Proteomes" id="UP000515743">
    <property type="component" value="Chromosome"/>
</dbReference>
<protein>
    <recommendedName>
        <fullName evidence="3">Sulfurtransferase</fullName>
    </recommendedName>
</protein>
<dbReference type="SUPFAM" id="SSF52821">
    <property type="entry name" value="Rhodanese/Cell cycle control phosphatase"/>
    <property type="match status" value="2"/>
</dbReference>
<proteinExistence type="predicted"/>
<evidence type="ECO:0000256" key="3">
    <source>
        <dbReference type="RuleBase" id="RU000507"/>
    </source>
</evidence>
<dbReference type="PROSITE" id="PS00683">
    <property type="entry name" value="RHODANESE_2"/>
    <property type="match status" value="1"/>
</dbReference>
<evidence type="ECO:0000259" key="4">
    <source>
        <dbReference type="PROSITE" id="PS50206"/>
    </source>
</evidence>
<dbReference type="RefSeq" id="WP_185175428.1">
    <property type="nucleotide sequence ID" value="NZ_CP059404.1"/>
</dbReference>
<dbReference type="AlphaFoldDB" id="A0A7G7CN76"/>
<evidence type="ECO:0000256" key="1">
    <source>
        <dbReference type="ARBA" id="ARBA00022737"/>
    </source>
</evidence>
<dbReference type="PANTHER" id="PTHR43855:SF1">
    <property type="entry name" value="THIOSULFATE SULFURTRANSFERASE"/>
    <property type="match status" value="1"/>
</dbReference>
<dbReference type="GO" id="GO:0004792">
    <property type="term" value="F:thiosulfate-cyanide sulfurtransferase activity"/>
    <property type="evidence" value="ECO:0007669"/>
    <property type="project" value="UniProtKB-EC"/>
</dbReference>
<dbReference type="Pfam" id="PF00581">
    <property type="entry name" value="Rhodanese"/>
    <property type="match status" value="2"/>
</dbReference>
<evidence type="ECO:0000313" key="5">
    <source>
        <dbReference type="EMBL" id="QNE89042.1"/>
    </source>
</evidence>
<name>A0A7G7CN76_9CORY</name>
<dbReference type="PANTHER" id="PTHR43855">
    <property type="entry name" value="THIOSULFATE SULFURTRANSFERASE"/>
    <property type="match status" value="1"/>
</dbReference>
<dbReference type="InterPro" id="IPR051126">
    <property type="entry name" value="Thiosulfate_sulfurtransferase"/>
</dbReference>
<dbReference type="InterPro" id="IPR036873">
    <property type="entry name" value="Rhodanese-like_dom_sf"/>
</dbReference>
<dbReference type="SMART" id="SM00450">
    <property type="entry name" value="RHOD"/>
    <property type="match status" value="2"/>
</dbReference>
<evidence type="ECO:0000256" key="2">
    <source>
        <dbReference type="ARBA" id="ARBA00047549"/>
    </source>
</evidence>
<keyword evidence="6" id="KW-1185">Reference proteome</keyword>
<dbReference type="CDD" id="cd01448">
    <property type="entry name" value="TST_Repeat_1"/>
    <property type="match status" value="1"/>
</dbReference>
<dbReference type="PROSITE" id="PS50206">
    <property type="entry name" value="RHODANESE_3"/>
    <property type="match status" value="2"/>
</dbReference>
<gene>
    <name evidence="5" type="ORF">H0194_08125</name>
</gene>
<feature type="domain" description="Rhodanese" evidence="4">
    <location>
        <begin position="31"/>
        <end position="138"/>
    </location>
</feature>
<dbReference type="InterPro" id="IPR001307">
    <property type="entry name" value="Thiosulphate_STrfase_CS"/>
</dbReference>
<dbReference type="InterPro" id="IPR001763">
    <property type="entry name" value="Rhodanese-like_dom"/>
</dbReference>